<dbReference type="OrthoDB" id="530475at2"/>
<dbReference type="GO" id="GO:0019634">
    <property type="term" value="P:organic phosphonate metabolic process"/>
    <property type="evidence" value="ECO:0007669"/>
    <property type="project" value="InterPro"/>
</dbReference>
<reference evidence="1 2" key="1">
    <citation type="submission" date="2017-08" db="EMBL/GenBank/DDBJ databases">
        <title>Pleomorphomonas carboxidotrophicus sp. nov., a new mesophilic hydrogenogenic carboxidotroph.</title>
        <authorList>
            <person name="Esquivel-Elizondo S."/>
            <person name="Krajmalnik-Brown R."/>
            <person name="Maldonado J."/>
        </authorList>
    </citation>
    <scope>NUCLEOTIDE SEQUENCE [LARGE SCALE GENOMIC DNA]</scope>
    <source>
        <strain evidence="1 2">SVCO-16</strain>
    </source>
</reference>
<evidence type="ECO:0000313" key="1">
    <source>
        <dbReference type="EMBL" id="PIP01285.1"/>
    </source>
</evidence>
<proteinExistence type="predicted"/>
<gene>
    <name evidence="1" type="primary">phnG</name>
    <name evidence="1" type="ORF">CJ014_04215</name>
</gene>
<accession>A0A2G9X2X5</accession>
<dbReference type="RefSeq" id="WP_100079223.1">
    <property type="nucleotide sequence ID" value="NZ_NQVN01000001.1"/>
</dbReference>
<dbReference type="NCBIfam" id="TIGR03293">
    <property type="entry name" value="PhnG_redo"/>
    <property type="match status" value="1"/>
</dbReference>
<comment type="caution">
    <text evidence="1">The sequence shown here is derived from an EMBL/GenBank/DDBJ whole genome shotgun (WGS) entry which is preliminary data.</text>
</comment>
<dbReference type="GO" id="GO:0015716">
    <property type="term" value="P:organic phosphonate transport"/>
    <property type="evidence" value="ECO:0007669"/>
    <property type="project" value="InterPro"/>
</dbReference>
<organism evidence="1 2">
    <name type="scientific">Pleomorphomonas carboxyditropha</name>
    <dbReference type="NCBI Taxonomy" id="2023338"/>
    <lineage>
        <taxon>Bacteria</taxon>
        <taxon>Pseudomonadati</taxon>
        <taxon>Pseudomonadota</taxon>
        <taxon>Alphaproteobacteria</taxon>
        <taxon>Hyphomicrobiales</taxon>
        <taxon>Pleomorphomonadaceae</taxon>
        <taxon>Pleomorphomonas</taxon>
    </lineage>
</organism>
<keyword evidence="1" id="KW-0456">Lyase</keyword>
<keyword evidence="2" id="KW-1185">Reference proteome</keyword>
<dbReference type="InterPro" id="IPR009609">
    <property type="entry name" value="Phosphonate_metab_PhnG"/>
</dbReference>
<sequence>MDAALADPETGRRRQRMGLLARASAAELEAAWAALDVPPEVTDLRGPETGLVMLTGRIGGDGARFNLGEATVSRSTVRLASGRIGFGQLLGSDRDRARRAAVFDALAGTEEGGSVVERLCAAVEARLIDERRRQESETASTRVDFFTLVRGED</sequence>
<evidence type="ECO:0000313" key="2">
    <source>
        <dbReference type="Proteomes" id="UP000231070"/>
    </source>
</evidence>
<dbReference type="Pfam" id="PF06754">
    <property type="entry name" value="PhnG"/>
    <property type="match status" value="1"/>
</dbReference>
<dbReference type="EMBL" id="NQVN01000001">
    <property type="protein sequence ID" value="PIP01285.1"/>
    <property type="molecule type" value="Genomic_DNA"/>
</dbReference>
<dbReference type="GO" id="GO:0016829">
    <property type="term" value="F:lyase activity"/>
    <property type="evidence" value="ECO:0007669"/>
    <property type="project" value="UniProtKB-KW"/>
</dbReference>
<protein>
    <submittedName>
        <fullName evidence="1">Phosphonate C-P lyase system protein PhnG</fullName>
    </submittedName>
</protein>
<name>A0A2G9X2X5_9HYPH</name>
<dbReference type="Proteomes" id="UP000231070">
    <property type="component" value="Unassembled WGS sequence"/>
</dbReference>
<dbReference type="AlphaFoldDB" id="A0A2G9X2X5"/>